<evidence type="ECO:0000259" key="7">
    <source>
        <dbReference type="PROSITE" id="PS50850"/>
    </source>
</evidence>
<dbReference type="eggNOG" id="COG2814">
    <property type="taxonomic scope" value="Bacteria"/>
</dbReference>
<evidence type="ECO:0000256" key="5">
    <source>
        <dbReference type="ARBA" id="ARBA00022989"/>
    </source>
</evidence>
<keyword evidence="6" id="KW-0472">Membrane</keyword>
<gene>
    <name evidence="8" type="ORF">SAMN04487885_1016</name>
</gene>
<evidence type="ECO:0000256" key="6">
    <source>
        <dbReference type="ARBA" id="ARBA00023136"/>
    </source>
</evidence>
<dbReference type="Pfam" id="PF07690">
    <property type="entry name" value="MFS_1"/>
    <property type="match status" value="2"/>
</dbReference>
<dbReference type="InterPro" id="IPR011701">
    <property type="entry name" value="MFS"/>
</dbReference>
<dbReference type="CDD" id="cd06173">
    <property type="entry name" value="MFS_MefA_like"/>
    <property type="match status" value="1"/>
</dbReference>
<dbReference type="GO" id="GO:0005886">
    <property type="term" value="C:plasma membrane"/>
    <property type="evidence" value="ECO:0007669"/>
    <property type="project" value="UniProtKB-SubCell"/>
</dbReference>
<dbReference type="InterPro" id="IPR036259">
    <property type="entry name" value="MFS_trans_sf"/>
</dbReference>
<reference evidence="8 9" key="1">
    <citation type="submission" date="2016-10" db="EMBL/GenBank/DDBJ databases">
        <authorList>
            <person name="de Groot N.N."/>
        </authorList>
    </citation>
    <scope>NUCLEOTIDE SEQUENCE [LARGE SCALE GENOMIC DNA]</scope>
    <source>
        <strain evidence="8 9">NLAE-zl-G419</strain>
    </source>
</reference>
<dbReference type="RefSeq" id="WP_035770536.1">
    <property type="nucleotide sequence ID" value="NZ_BAAACD010000011.1"/>
</dbReference>
<evidence type="ECO:0000313" key="8">
    <source>
        <dbReference type="EMBL" id="SFF48332.1"/>
    </source>
</evidence>
<keyword evidence="5" id="KW-1133">Transmembrane helix</keyword>
<dbReference type="OrthoDB" id="9763297at2"/>
<accession>A0A1I2J0T3</accession>
<dbReference type="STRING" id="1529.SAMN04487885_1016"/>
<evidence type="ECO:0000256" key="2">
    <source>
        <dbReference type="ARBA" id="ARBA00022448"/>
    </source>
</evidence>
<evidence type="ECO:0000256" key="1">
    <source>
        <dbReference type="ARBA" id="ARBA00004651"/>
    </source>
</evidence>
<comment type="subcellular location">
    <subcellularLocation>
        <location evidence="1">Cell membrane</location>
        <topology evidence="1">Multi-pass membrane protein</topology>
    </subcellularLocation>
</comment>
<dbReference type="PANTHER" id="PTHR23513">
    <property type="entry name" value="INTEGRAL MEMBRANE EFFLUX PROTEIN-RELATED"/>
    <property type="match status" value="1"/>
</dbReference>
<dbReference type="PROSITE" id="PS50850">
    <property type="entry name" value="MFS"/>
    <property type="match status" value="1"/>
</dbReference>
<dbReference type="GeneID" id="90544952"/>
<evidence type="ECO:0000313" key="9">
    <source>
        <dbReference type="Proteomes" id="UP000182135"/>
    </source>
</evidence>
<name>A0A1I2J0T3_9CLOT</name>
<dbReference type="AlphaFoldDB" id="A0A1I2J0T3"/>
<keyword evidence="3" id="KW-1003">Cell membrane</keyword>
<keyword evidence="2" id="KW-0813">Transport</keyword>
<sequence>MNKGKNKLRLWDRNFTIITLGTIISAIGGVALNFALNIVIYNETNSTILTGIYSAITAIPQIILPVFAAPYIDRLPRKKLIVLLDYLLGIIYISFGIYLFTISFNYYAYVVLGMLSSIIGSVYGLTYNSLFPDLIPEGCAQKGYSVSVLIYPSIAAVFTPIAAFVYQRWGIEIIFVIEGILLFIAATFEVFIKYKERNRVNRSFNFKEYVNDIKEGFVYLRKEKGIFFIYLYMTFASFASEGISLLLIPFFQTHAIYTTTNYSLLLSAETFGRMIGGLLHYMFKIPENKRYTIASKVYIIYEILDGVLMFLAYPLMIVIRFILGFLGVNSANIRESSVQNYIPREKRARVNSFFQIMAFGGILSAKLIAGALGEFMNYKFGGLIFGTVGFIAAVLCIFKHDKEIKVIYNKNL</sequence>
<organism evidence="8 9">
    <name type="scientific">Clostridium cadaveris</name>
    <dbReference type="NCBI Taxonomy" id="1529"/>
    <lineage>
        <taxon>Bacteria</taxon>
        <taxon>Bacillati</taxon>
        <taxon>Bacillota</taxon>
        <taxon>Clostridia</taxon>
        <taxon>Eubacteriales</taxon>
        <taxon>Clostridiaceae</taxon>
        <taxon>Clostridium</taxon>
    </lineage>
</organism>
<dbReference type="Gene3D" id="1.20.1250.20">
    <property type="entry name" value="MFS general substrate transporter like domains"/>
    <property type="match status" value="2"/>
</dbReference>
<proteinExistence type="predicted"/>
<evidence type="ECO:0000256" key="4">
    <source>
        <dbReference type="ARBA" id="ARBA00022692"/>
    </source>
</evidence>
<dbReference type="PANTHER" id="PTHR23513:SF11">
    <property type="entry name" value="STAPHYLOFERRIN A TRANSPORTER"/>
    <property type="match status" value="1"/>
</dbReference>
<dbReference type="Proteomes" id="UP000182135">
    <property type="component" value="Unassembled WGS sequence"/>
</dbReference>
<feature type="domain" description="Major facilitator superfamily (MFS) profile" evidence="7">
    <location>
        <begin position="226"/>
        <end position="412"/>
    </location>
</feature>
<protein>
    <submittedName>
        <fullName evidence="8">Major Facilitator Superfamily protein</fullName>
    </submittedName>
</protein>
<dbReference type="EMBL" id="FOOE01000001">
    <property type="protein sequence ID" value="SFF48332.1"/>
    <property type="molecule type" value="Genomic_DNA"/>
</dbReference>
<keyword evidence="9" id="KW-1185">Reference proteome</keyword>
<keyword evidence="4" id="KW-0812">Transmembrane</keyword>
<dbReference type="InterPro" id="IPR020846">
    <property type="entry name" value="MFS_dom"/>
</dbReference>
<dbReference type="SUPFAM" id="SSF103473">
    <property type="entry name" value="MFS general substrate transporter"/>
    <property type="match status" value="1"/>
</dbReference>
<evidence type="ECO:0000256" key="3">
    <source>
        <dbReference type="ARBA" id="ARBA00022475"/>
    </source>
</evidence>
<dbReference type="GO" id="GO:0022857">
    <property type="term" value="F:transmembrane transporter activity"/>
    <property type="evidence" value="ECO:0007669"/>
    <property type="project" value="InterPro"/>
</dbReference>